<keyword evidence="3" id="KW-1185">Reference proteome</keyword>
<dbReference type="Pfam" id="PF00581">
    <property type="entry name" value="Rhodanese"/>
    <property type="match status" value="1"/>
</dbReference>
<gene>
    <name evidence="2" type="ORF">HUG10_01070</name>
</gene>
<feature type="domain" description="Rhodanese" evidence="1">
    <location>
        <begin position="35"/>
        <end position="132"/>
    </location>
</feature>
<proteinExistence type="predicted"/>
<dbReference type="PANTHER" id="PTHR44086:SF13">
    <property type="entry name" value="THIOSULFATE SULFURTRANSFERASE PSPE"/>
    <property type="match status" value="1"/>
</dbReference>
<dbReference type="InterPro" id="IPR001763">
    <property type="entry name" value="Rhodanese-like_dom"/>
</dbReference>
<dbReference type="GO" id="GO:0004792">
    <property type="term" value="F:thiosulfate-cyanide sulfurtransferase activity"/>
    <property type="evidence" value="ECO:0007669"/>
    <property type="project" value="TreeGrafter"/>
</dbReference>
<accession>A0A7D5KJX2</accession>
<protein>
    <submittedName>
        <fullName evidence="2">Rhodanese-like domain-containing protein</fullName>
    </submittedName>
</protein>
<dbReference type="PANTHER" id="PTHR44086">
    <property type="entry name" value="THIOSULFATE SULFURTRANSFERASE RDL2, MITOCHONDRIAL-RELATED"/>
    <property type="match status" value="1"/>
</dbReference>
<organism evidence="2 3">
    <name type="scientific">Halorarum halophilum</name>
    <dbReference type="NCBI Taxonomy" id="2743090"/>
    <lineage>
        <taxon>Archaea</taxon>
        <taxon>Methanobacteriati</taxon>
        <taxon>Methanobacteriota</taxon>
        <taxon>Stenosarchaea group</taxon>
        <taxon>Halobacteria</taxon>
        <taxon>Halobacteriales</taxon>
        <taxon>Haloferacaceae</taxon>
        <taxon>Halorarum</taxon>
    </lineage>
</organism>
<evidence type="ECO:0000313" key="2">
    <source>
        <dbReference type="EMBL" id="QLG26215.1"/>
    </source>
</evidence>
<dbReference type="InterPro" id="IPR036873">
    <property type="entry name" value="Rhodanese-like_dom_sf"/>
</dbReference>
<evidence type="ECO:0000259" key="1">
    <source>
        <dbReference type="PROSITE" id="PS50206"/>
    </source>
</evidence>
<sequence>MSDVRKHAWDMAAEAEAGGDVEVLGIEKAHEEWRGGGPAIFLDVRDVRERWLEGAIPGDTHAPRGMLEFWADPETEYYRDYFQTDRRYVCYCNEGGRSALAARTLREMGFEDVAHIEGGFSAWQESKYETAEVEQKEYS</sequence>
<dbReference type="AlphaFoldDB" id="A0A7D5KJX2"/>
<dbReference type="SMART" id="SM00450">
    <property type="entry name" value="RHOD"/>
    <property type="match status" value="1"/>
</dbReference>
<dbReference type="GeneID" id="56027381"/>
<dbReference type="Gene3D" id="3.40.250.10">
    <property type="entry name" value="Rhodanese-like domain"/>
    <property type="match status" value="1"/>
</dbReference>
<dbReference type="RefSeq" id="WP_179167790.1">
    <property type="nucleotide sequence ID" value="NZ_CP058529.1"/>
</dbReference>
<dbReference type="PROSITE" id="PS50206">
    <property type="entry name" value="RHODANESE_3"/>
    <property type="match status" value="1"/>
</dbReference>
<dbReference type="Proteomes" id="UP000509750">
    <property type="component" value="Chromosome"/>
</dbReference>
<dbReference type="OrthoDB" id="135517at2157"/>
<evidence type="ECO:0000313" key="3">
    <source>
        <dbReference type="Proteomes" id="UP000509750"/>
    </source>
</evidence>
<dbReference type="KEGG" id="halg:HUG10_01070"/>
<name>A0A7D5KJX2_9EURY</name>
<dbReference type="SUPFAM" id="SSF52821">
    <property type="entry name" value="Rhodanese/Cell cycle control phosphatase"/>
    <property type="match status" value="1"/>
</dbReference>
<dbReference type="EMBL" id="CP058529">
    <property type="protein sequence ID" value="QLG26215.1"/>
    <property type="molecule type" value="Genomic_DNA"/>
</dbReference>
<reference evidence="2 3" key="1">
    <citation type="submission" date="2020-07" db="EMBL/GenBank/DDBJ databases">
        <title>Gai3-2, isolated from salt lake.</title>
        <authorList>
            <person name="Cui H."/>
            <person name="Shi X."/>
        </authorList>
    </citation>
    <scope>NUCLEOTIDE SEQUENCE [LARGE SCALE GENOMIC DNA]</scope>
    <source>
        <strain evidence="2 3">Gai3-2</strain>
    </source>
</reference>